<dbReference type="EMBL" id="QLLL01000004">
    <property type="protein sequence ID" value="RAJ05512.1"/>
    <property type="molecule type" value="Genomic_DNA"/>
</dbReference>
<sequence>MEKYFSIIQLGRLNLRPEISYKVREYLENFFIKKVFEAKKIIVGGKWMVEFCIHFLPKGPGTLFEDIVLAKGARTVSSDSLKIYECIIPFDFIRDADDPKLETIKLMFRAIKLFVTSTYKKVKPEVIDELWNEIDLNYLLSLPYPAPIDEQKYFVDEIMNNQQ</sequence>
<gene>
    <name evidence="1" type="ORF">LX64_02672</name>
</gene>
<dbReference type="AlphaFoldDB" id="A0A327QPD6"/>
<dbReference type="OrthoDB" id="679776at2"/>
<dbReference type="Proteomes" id="UP000249547">
    <property type="component" value="Unassembled WGS sequence"/>
</dbReference>
<accession>A0A327QPD6</accession>
<comment type="caution">
    <text evidence="1">The sequence shown here is derived from an EMBL/GenBank/DDBJ whole genome shotgun (WGS) entry which is preliminary data.</text>
</comment>
<evidence type="ECO:0008006" key="3">
    <source>
        <dbReference type="Google" id="ProtNLM"/>
    </source>
</evidence>
<organism evidence="1 2">
    <name type="scientific">Chitinophaga skermanii</name>
    <dbReference type="NCBI Taxonomy" id="331697"/>
    <lineage>
        <taxon>Bacteria</taxon>
        <taxon>Pseudomonadati</taxon>
        <taxon>Bacteroidota</taxon>
        <taxon>Chitinophagia</taxon>
        <taxon>Chitinophagales</taxon>
        <taxon>Chitinophagaceae</taxon>
        <taxon>Chitinophaga</taxon>
    </lineage>
</organism>
<reference evidence="1 2" key="1">
    <citation type="submission" date="2018-06" db="EMBL/GenBank/DDBJ databases">
        <title>Genomic Encyclopedia of Archaeal and Bacterial Type Strains, Phase II (KMG-II): from individual species to whole genera.</title>
        <authorList>
            <person name="Goeker M."/>
        </authorList>
    </citation>
    <scope>NUCLEOTIDE SEQUENCE [LARGE SCALE GENOMIC DNA]</scope>
    <source>
        <strain evidence="1 2">DSM 23857</strain>
    </source>
</reference>
<protein>
    <recommendedName>
        <fullName evidence="3">Immunity protein 44 of polymorphic toxin system</fullName>
    </recommendedName>
</protein>
<proteinExistence type="predicted"/>
<keyword evidence="2" id="KW-1185">Reference proteome</keyword>
<evidence type="ECO:0000313" key="1">
    <source>
        <dbReference type="EMBL" id="RAJ05512.1"/>
    </source>
</evidence>
<evidence type="ECO:0000313" key="2">
    <source>
        <dbReference type="Proteomes" id="UP000249547"/>
    </source>
</evidence>
<name>A0A327QPD6_9BACT</name>
<dbReference type="RefSeq" id="WP_111598096.1">
    <property type="nucleotide sequence ID" value="NZ_QLLL01000004.1"/>
</dbReference>